<dbReference type="PANTHER" id="PTHR33317">
    <property type="entry name" value="POLYNUCLEOTIDYL TRANSFERASE, RIBONUCLEASE H-LIKE SUPERFAMILY PROTEIN"/>
    <property type="match status" value="1"/>
</dbReference>
<dbReference type="HAMAP" id="MF_00651">
    <property type="entry name" value="Nuclease_YqgF"/>
    <property type="match status" value="1"/>
</dbReference>
<reference evidence="8" key="1">
    <citation type="submission" date="2021-05" db="EMBL/GenBank/DDBJ databases">
        <title>Energy efficiency and biological interactions define the core microbiome of deep oligotrophic groundwater.</title>
        <authorList>
            <person name="Mehrshad M."/>
            <person name="Lopez-Fernandez M."/>
            <person name="Bell E."/>
            <person name="Bernier-Latmani R."/>
            <person name="Bertilsson S."/>
            <person name="Dopson M."/>
        </authorList>
    </citation>
    <scope>NUCLEOTIDE SEQUENCE</scope>
    <source>
        <strain evidence="8">Modern_marine.mb.64</strain>
    </source>
</reference>
<evidence type="ECO:0000256" key="3">
    <source>
        <dbReference type="ARBA" id="ARBA00022722"/>
    </source>
</evidence>
<comment type="subcellular location">
    <subcellularLocation>
        <location evidence="5">Cytoplasm</location>
    </subcellularLocation>
</comment>
<dbReference type="SMART" id="SM00732">
    <property type="entry name" value="YqgFc"/>
    <property type="match status" value="1"/>
</dbReference>
<accession>A0A948RZP4</accession>
<keyword evidence="4 5" id="KW-0378">Hydrolase</keyword>
<name>A0A948RZP4_UNCEI</name>
<keyword evidence="2 5" id="KW-0690">Ribosome biogenesis</keyword>
<gene>
    <name evidence="8" type="primary">ruvX</name>
    <name evidence="8" type="ORF">KJ970_18480</name>
</gene>
<feature type="region of interest" description="Disordered" evidence="6">
    <location>
        <begin position="141"/>
        <end position="163"/>
    </location>
</feature>
<dbReference type="EMBL" id="JAHJDP010000104">
    <property type="protein sequence ID" value="MBU2692911.1"/>
    <property type="molecule type" value="Genomic_DNA"/>
</dbReference>
<dbReference type="InterPro" id="IPR006641">
    <property type="entry name" value="YqgF/RNaseH-like_dom"/>
</dbReference>
<comment type="caution">
    <text evidence="8">The sequence shown here is derived from an EMBL/GenBank/DDBJ whole genome shotgun (WGS) entry which is preliminary data.</text>
</comment>
<evidence type="ECO:0000256" key="4">
    <source>
        <dbReference type="ARBA" id="ARBA00022801"/>
    </source>
</evidence>
<feature type="domain" description="YqgF/RNase H-like" evidence="7">
    <location>
        <begin position="10"/>
        <end position="109"/>
    </location>
</feature>
<dbReference type="Proteomes" id="UP000777784">
    <property type="component" value="Unassembled WGS sequence"/>
</dbReference>
<evidence type="ECO:0000256" key="1">
    <source>
        <dbReference type="ARBA" id="ARBA00022490"/>
    </source>
</evidence>
<evidence type="ECO:0000313" key="8">
    <source>
        <dbReference type="EMBL" id="MBU2692911.1"/>
    </source>
</evidence>
<dbReference type="InterPro" id="IPR037027">
    <property type="entry name" value="YqgF/RNaseH-like_dom_sf"/>
</dbReference>
<evidence type="ECO:0000256" key="5">
    <source>
        <dbReference type="HAMAP-Rule" id="MF_00651"/>
    </source>
</evidence>
<dbReference type="EC" id="3.1.-.-" evidence="5"/>
<keyword evidence="1 5" id="KW-0963">Cytoplasm</keyword>
<comment type="function">
    <text evidence="5">Could be a nuclease involved in processing of the 5'-end of pre-16S rRNA.</text>
</comment>
<evidence type="ECO:0000256" key="6">
    <source>
        <dbReference type="SAM" id="MobiDB-lite"/>
    </source>
</evidence>
<dbReference type="GO" id="GO:0005829">
    <property type="term" value="C:cytosol"/>
    <property type="evidence" value="ECO:0007669"/>
    <property type="project" value="TreeGrafter"/>
</dbReference>
<keyword evidence="3 5" id="KW-0540">Nuclease</keyword>
<comment type="similarity">
    <text evidence="5">Belongs to the YqgF HJR family.</text>
</comment>
<proteinExistence type="inferred from homology"/>
<dbReference type="GO" id="GO:0016788">
    <property type="term" value="F:hydrolase activity, acting on ester bonds"/>
    <property type="evidence" value="ECO:0007669"/>
    <property type="project" value="UniProtKB-UniRule"/>
</dbReference>
<sequence>MNIESRIENGPLLGIDLGRRRTGLAKSDPDLRVATPLVIVEAAGNKLDFSILDHCRKNEVTGVVLGLPRHMDGREGDLAPRTRRLAAYIHRQLNIPVWLWDERLSTLEVDRRAREGGKRQQPRDDLAATLILQGFIDAQAWKRPPAHAGDDPGDRSEDDGTAE</sequence>
<evidence type="ECO:0000259" key="7">
    <source>
        <dbReference type="SMART" id="SM00732"/>
    </source>
</evidence>
<dbReference type="Gene3D" id="3.30.420.140">
    <property type="entry name" value="YqgF/RNase H-like domain"/>
    <property type="match status" value="1"/>
</dbReference>
<evidence type="ECO:0000313" key="9">
    <source>
        <dbReference type="Proteomes" id="UP000777784"/>
    </source>
</evidence>
<dbReference type="PANTHER" id="PTHR33317:SF4">
    <property type="entry name" value="POLYNUCLEOTIDYL TRANSFERASE, RIBONUCLEASE H-LIKE SUPERFAMILY PROTEIN"/>
    <property type="match status" value="1"/>
</dbReference>
<dbReference type="GO" id="GO:0000967">
    <property type="term" value="P:rRNA 5'-end processing"/>
    <property type="evidence" value="ECO:0007669"/>
    <property type="project" value="UniProtKB-UniRule"/>
</dbReference>
<evidence type="ECO:0000256" key="2">
    <source>
        <dbReference type="ARBA" id="ARBA00022517"/>
    </source>
</evidence>
<organism evidence="8 9">
    <name type="scientific">Eiseniibacteriota bacterium</name>
    <dbReference type="NCBI Taxonomy" id="2212470"/>
    <lineage>
        <taxon>Bacteria</taxon>
        <taxon>Candidatus Eiseniibacteriota</taxon>
    </lineage>
</organism>
<dbReference type="CDD" id="cd16964">
    <property type="entry name" value="YqgF"/>
    <property type="match status" value="1"/>
</dbReference>
<dbReference type="AlphaFoldDB" id="A0A948RZP4"/>
<protein>
    <recommendedName>
        <fullName evidence="5">Putative pre-16S rRNA nuclease</fullName>
        <ecNumber evidence="5">3.1.-.-</ecNumber>
    </recommendedName>
</protein>
<dbReference type="InterPro" id="IPR012337">
    <property type="entry name" value="RNaseH-like_sf"/>
</dbReference>
<dbReference type="GO" id="GO:0004518">
    <property type="term" value="F:nuclease activity"/>
    <property type="evidence" value="ECO:0007669"/>
    <property type="project" value="UniProtKB-KW"/>
</dbReference>
<dbReference type="SUPFAM" id="SSF53098">
    <property type="entry name" value="Ribonuclease H-like"/>
    <property type="match status" value="1"/>
</dbReference>
<dbReference type="Pfam" id="PF03652">
    <property type="entry name" value="RuvX"/>
    <property type="match status" value="1"/>
</dbReference>
<dbReference type="InterPro" id="IPR005227">
    <property type="entry name" value="YqgF"/>
</dbReference>
<dbReference type="NCBIfam" id="TIGR00250">
    <property type="entry name" value="RNAse_H_YqgF"/>
    <property type="match status" value="1"/>
</dbReference>